<keyword evidence="2" id="KW-0489">Methyltransferase</keyword>
<sequence length="260" mass="28575">MSASVQTIKLPNGKTVAHVNPGEAQFLYQEIFAERCYLRRGLELRAGDVVFDVGANIGMFSLFAHLECPDVTVHAFEPAPVPYAALRANAERYGIAGRFEQCAVSDVAGRSKMTFYTDTTMMSGFHPDPATRTELLRRLAINGGYSAEAADRMLAELPDTSQVIETSVVRLSDVIAERGITSIGLLKIDVEKNERQVMAGIDAADWPRIRQLVTEVHDIDGRLDEVLTLLRGQGFTVLSEQEPLFAGTDIYQVVARRGNA</sequence>
<keyword evidence="3" id="KW-1185">Reference proteome</keyword>
<dbReference type="Proteomes" id="UP000756710">
    <property type="component" value="Unassembled WGS sequence"/>
</dbReference>
<dbReference type="EMBL" id="JAGGLR010000047">
    <property type="protein sequence ID" value="MBP2068659.1"/>
    <property type="molecule type" value="Genomic_DNA"/>
</dbReference>
<dbReference type="PANTHER" id="PTHR34203">
    <property type="entry name" value="METHYLTRANSFERASE, FKBM FAMILY PROTEIN"/>
    <property type="match status" value="1"/>
</dbReference>
<evidence type="ECO:0000313" key="2">
    <source>
        <dbReference type="EMBL" id="MBP2068659.1"/>
    </source>
</evidence>
<feature type="domain" description="Methyltransferase FkbM" evidence="1">
    <location>
        <begin position="52"/>
        <end position="235"/>
    </location>
</feature>
<accession>A0ABS4NBB1</accession>
<organism evidence="2 3">
    <name type="scientific">Streptomyces iranensis</name>
    <dbReference type="NCBI Taxonomy" id="576784"/>
    <lineage>
        <taxon>Bacteria</taxon>
        <taxon>Bacillati</taxon>
        <taxon>Actinomycetota</taxon>
        <taxon>Actinomycetes</taxon>
        <taxon>Kitasatosporales</taxon>
        <taxon>Streptomycetaceae</taxon>
        <taxon>Streptomyces</taxon>
        <taxon>Streptomyces violaceusniger group</taxon>
    </lineage>
</organism>
<gene>
    <name evidence="2" type="ORF">J2Z30_009741</name>
</gene>
<name>A0ABS4NBB1_9ACTN</name>
<dbReference type="PANTHER" id="PTHR34203:SF13">
    <property type="entry name" value="EXPRESSED PROTEIN"/>
    <property type="match status" value="1"/>
</dbReference>
<dbReference type="NCBIfam" id="TIGR01444">
    <property type="entry name" value="fkbM_fam"/>
    <property type="match status" value="1"/>
</dbReference>
<dbReference type="InterPro" id="IPR052514">
    <property type="entry name" value="SAM-dependent_MTase"/>
</dbReference>
<reference evidence="2 3" key="1">
    <citation type="submission" date="2021-03" db="EMBL/GenBank/DDBJ databases">
        <title>Genomic Encyclopedia of Type Strains, Phase IV (KMG-IV): sequencing the most valuable type-strain genomes for metagenomic binning, comparative biology and taxonomic classification.</title>
        <authorList>
            <person name="Goeker M."/>
        </authorList>
    </citation>
    <scope>NUCLEOTIDE SEQUENCE [LARGE SCALE GENOMIC DNA]</scope>
    <source>
        <strain evidence="2 3">DSM 41954</strain>
    </source>
</reference>
<dbReference type="GO" id="GO:0008168">
    <property type="term" value="F:methyltransferase activity"/>
    <property type="evidence" value="ECO:0007669"/>
    <property type="project" value="UniProtKB-KW"/>
</dbReference>
<proteinExistence type="predicted"/>
<evidence type="ECO:0000259" key="1">
    <source>
        <dbReference type="Pfam" id="PF05050"/>
    </source>
</evidence>
<dbReference type="SUPFAM" id="SSF53335">
    <property type="entry name" value="S-adenosyl-L-methionine-dependent methyltransferases"/>
    <property type="match status" value="1"/>
</dbReference>
<dbReference type="InterPro" id="IPR029063">
    <property type="entry name" value="SAM-dependent_MTases_sf"/>
</dbReference>
<dbReference type="InterPro" id="IPR006342">
    <property type="entry name" value="FkbM_mtfrase"/>
</dbReference>
<dbReference type="Gene3D" id="3.40.50.150">
    <property type="entry name" value="Vaccinia Virus protein VP39"/>
    <property type="match status" value="1"/>
</dbReference>
<protein>
    <submittedName>
        <fullName evidence="2">FkbM family methyltransferase</fullName>
    </submittedName>
</protein>
<dbReference type="Pfam" id="PF05050">
    <property type="entry name" value="Methyltransf_21"/>
    <property type="match status" value="1"/>
</dbReference>
<dbReference type="GO" id="GO:0032259">
    <property type="term" value="P:methylation"/>
    <property type="evidence" value="ECO:0007669"/>
    <property type="project" value="UniProtKB-KW"/>
</dbReference>
<evidence type="ECO:0000313" key="3">
    <source>
        <dbReference type="Proteomes" id="UP000756710"/>
    </source>
</evidence>
<keyword evidence="2" id="KW-0808">Transferase</keyword>
<comment type="caution">
    <text evidence="2">The sequence shown here is derived from an EMBL/GenBank/DDBJ whole genome shotgun (WGS) entry which is preliminary data.</text>
</comment>
<dbReference type="RefSeq" id="WP_044578207.1">
    <property type="nucleotide sequence ID" value="NZ_BAABDR010000009.1"/>
</dbReference>